<comment type="caution">
    <text evidence="2">The sequence shown here is derived from an EMBL/GenBank/DDBJ whole genome shotgun (WGS) entry which is preliminary data.</text>
</comment>
<protein>
    <submittedName>
        <fullName evidence="2">Uncharacterized protein</fullName>
    </submittedName>
</protein>
<gene>
    <name evidence="2" type="ORF">ANN_03223</name>
</gene>
<name>A0ABQ8TYE9_PERAM</name>
<organism evidence="2 3">
    <name type="scientific">Periplaneta americana</name>
    <name type="common">American cockroach</name>
    <name type="synonym">Blatta americana</name>
    <dbReference type="NCBI Taxonomy" id="6978"/>
    <lineage>
        <taxon>Eukaryota</taxon>
        <taxon>Metazoa</taxon>
        <taxon>Ecdysozoa</taxon>
        <taxon>Arthropoda</taxon>
        <taxon>Hexapoda</taxon>
        <taxon>Insecta</taxon>
        <taxon>Pterygota</taxon>
        <taxon>Neoptera</taxon>
        <taxon>Polyneoptera</taxon>
        <taxon>Dictyoptera</taxon>
        <taxon>Blattodea</taxon>
        <taxon>Blattoidea</taxon>
        <taxon>Blattidae</taxon>
        <taxon>Blattinae</taxon>
        <taxon>Periplaneta</taxon>
    </lineage>
</organism>
<evidence type="ECO:0000313" key="3">
    <source>
        <dbReference type="Proteomes" id="UP001148838"/>
    </source>
</evidence>
<sequence length="174" mass="19522">MRGGCNATVTLSEGGSSVVKEPSEHKNHSADWGTIKTKECVENMQARAGTSREPLSVVIQTELERTKEKKELVESLAEKELPTEGYTARNGEREKSSGQKKDQMIDDIKIFGSYAETKNHDYAPPFPTTLDDLCVCFTAAIAEIDRDLLQRVWQEIDYRLDVCPVTQGVYIEHL</sequence>
<feature type="compositionally biased region" description="Basic and acidic residues" evidence="1">
    <location>
        <begin position="90"/>
        <end position="102"/>
    </location>
</feature>
<reference evidence="2 3" key="1">
    <citation type="journal article" date="2022" name="Allergy">
        <title>Genome assembly and annotation of Periplaneta americana reveal a comprehensive cockroach allergen profile.</title>
        <authorList>
            <person name="Wang L."/>
            <person name="Xiong Q."/>
            <person name="Saelim N."/>
            <person name="Wang L."/>
            <person name="Nong W."/>
            <person name="Wan A.T."/>
            <person name="Shi M."/>
            <person name="Liu X."/>
            <person name="Cao Q."/>
            <person name="Hui J.H.L."/>
            <person name="Sookrung N."/>
            <person name="Leung T.F."/>
            <person name="Tungtrongchitr A."/>
            <person name="Tsui S.K.W."/>
        </authorList>
    </citation>
    <scope>NUCLEOTIDE SEQUENCE [LARGE SCALE GENOMIC DNA]</scope>
    <source>
        <strain evidence="2">PWHHKU_190912</strain>
    </source>
</reference>
<evidence type="ECO:0000313" key="2">
    <source>
        <dbReference type="EMBL" id="KAJ4451752.1"/>
    </source>
</evidence>
<dbReference type="Proteomes" id="UP001148838">
    <property type="component" value="Unassembled WGS sequence"/>
</dbReference>
<proteinExistence type="predicted"/>
<accession>A0ABQ8TYE9</accession>
<feature type="region of interest" description="Disordered" evidence="1">
    <location>
        <begin position="69"/>
        <end position="102"/>
    </location>
</feature>
<dbReference type="EMBL" id="JAJSOF020000001">
    <property type="protein sequence ID" value="KAJ4451752.1"/>
    <property type="molecule type" value="Genomic_DNA"/>
</dbReference>
<feature type="region of interest" description="Disordered" evidence="1">
    <location>
        <begin position="1"/>
        <end position="32"/>
    </location>
</feature>
<keyword evidence="3" id="KW-1185">Reference proteome</keyword>
<evidence type="ECO:0000256" key="1">
    <source>
        <dbReference type="SAM" id="MobiDB-lite"/>
    </source>
</evidence>
<feature type="compositionally biased region" description="Basic and acidic residues" evidence="1">
    <location>
        <begin position="69"/>
        <end position="82"/>
    </location>
</feature>